<dbReference type="AlphaFoldDB" id="G2XY64"/>
<feature type="compositionally biased region" description="Low complexity" evidence="1">
    <location>
        <begin position="319"/>
        <end position="339"/>
    </location>
</feature>
<dbReference type="InParanoid" id="G2XY64"/>
<evidence type="ECO:0000256" key="1">
    <source>
        <dbReference type="SAM" id="MobiDB-lite"/>
    </source>
</evidence>
<name>G2XY64_BOTF4</name>
<dbReference type="HOGENOM" id="CLU_048012_0_0_1"/>
<proteinExistence type="predicted"/>
<feature type="compositionally biased region" description="Basic residues" evidence="1">
    <location>
        <begin position="351"/>
        <end position="365"/>
    </location>
</feature>
<organism evidence="2 3">
    <name type="scientific">Botryotinia fuckeliana (strain T4)</name>
    <name type="common">Noble rot fungus</name>
    <name type="synonym">Botrytis cinerea</name>
    <dbReference type="NCBI Taxonomy" id="999810"/>
    <lineage>
        <taxon>Eukaryota</taxon>
        <taxon>Fungi</taxon>
        <taxon>Dikarya</taxon>
        <taxon>Ascomycota</taxon>
        <taxon>Pezizomycotina</taxon>
        <taxon>Leotiomycetes</taxon>
        <taxon>Helotiales</taxon>
        <taxon>Sclerotiniaceae</taxon>
        <taxon>Botrytis</taxon>
    </lineage>
</organism>
<accession>G2XY64</accession>
<protein>
    <submittedName>
        <fullName evidence="2">Uncharacterized protein</fullName>
    </submittedName>
</protein>
<dbReference type="OrthoDB" id="3528545at2759"/>
<evidence type="ECO:0000313" key="3">
    <source>
        <dbReference type="Proteomes" id="UP000008177"/>
    </source>
</evidence>
<feature type="compositionally biased region" description="Basic and acidic residues" evidence="1">
    <location>
        <begin position="296"/>
        <end position="312"/>
    </location>
</feature>
<dbReference type="Proteomes" id="UP000008177">
    <property type="component" value="Unplaced contigs"/>
</dbReference>
<feature type="compositionally biased region" description="Basic and acidic residues" evidence="1">
    <location>
        <begin position="223"/>
        <end position="248"/>
    </location>
</feature>
<dbReference type="EMBL" id="FQ790278">
    <property type="protein sequence ID" value="CCD45401.1"/>
    <property type="molecule type" value="Genomic_DNA"/>
</dbReference>
<gene>
    <name evidence="2" type="ORF">BofuT4_P044190.1</name>
</gene>
<sequence>MSKKPTHYVLWGNACEILSNVVFQALTLDIPPRKDSSTGIKKAIMSKRNHFHHYSRSTEPPEIIRRHHRNLPGRAVQIGRIRAGAHYKRFKEIVAEVEEKSKRKCAEKHLYWISRIITKSCTNIGQDGKPDPIIEWPKSVALLEGFLFLRKTFPDAEEFAYRKRGPRKSGNLVAFARNSKEIAKGMARRLNWYVPEDDKNGQKGPYDHDETILQPEPMTLHNEASRKAKAAEEAAKEAAEKADEELKRLLKRNRYKTERDEKKRSIKDKNPTNPYARERREDEESIVTDSDFVGNYRDRNEADNDPPPEEKPRVHRYYYDSGYGSSSYSDSDSDSSTSSMYPQSVRDIYGGRRRHYKRRRRHEYY</sequence>
<reference evidence="3" key="1">
    <citation type="journal article" date="2011" name="PLoS Genet.">
        <title>Genomic analysis of the necrotrophic fungal pathogens Sclerotinia sclerotiorum and Botrytis cinerea.</title>
        <authorList>
            <person name="Amselem J."/>
            <person name="Cuomo C.A."/>
            <person name="van Kan J.A."/>
            <person name="Viaud M."/>
            <person name="Benito E.P."/>
            <person name="Couloux A."/>
            <person name="Coutinho P.M."/>
            <person name="de Vries R.P."/>
            <person name="Dyer P.S."/>
            <person name="Fillinger S."/>
            <person name="Fournier E."/>
            <person name="Gout L."/>
            <person name="Hahn M."/>
            <person name="Kohn L."/>
            <person name="Lapalu N."/>
            <person name="Plummer K.M."/>
            <person name="Pradier J.M."/>
            <person name="Quevillon E."/>
            <person name="Sharon A."/>
            <person name="Simon A."/>
            <person name="ten Have A."/>
            <person name="Tudzynski B."/>
            <person name="Tudzynski P."/>
            <person name="Wincker P."/>
            <person name="Andrew M."/>
            <person name="Anthouard V."/>
            <person name="Beever R.E."/>
            <person name="Beffa R."/>
            <person name="Benoit I."/>
            <person name="Bouzid O."/>
            <person name="Brault B."/>
            <person name="Chen Z."/>
            <person name="Choquer M."/>
            <person name="Collemare J."/>
            <person name="Cotton P."/>
            <person name="Danchin E.G."/>
            <person name="Da Silva C."/>
            <person name="Gautier A."/>
            <person name="Giraud C."/>
            <person name="Giraud T."/>
            <person name="Gonzalez C."/>
            <person name="Grossetete S."/>
            <person name="Guldener U."/>
            <person name="Henrissat B."/>
            <person name="Howlett B.J."/>
            <person name="Kodira C."/>
            <person name="Kretschmer M."/>
            <person name="Lappartient A."/>
            <person name="Leroch M."/>
            <person name="Levis C."/>
            <person name="Mauceli E."/>
            <person name="Neuveglise C."/>
            <person name="Oeser B."/>
            <person name="Pearson M."/>
            <person name="Poulain J."/>
            <person name="Poussereau N."/>
            <person name="Quesneville H."/>
            <person name="Rascle C."/>
            <person name="Schumacher J."/>
            <person name="Segurens B."/>
            <person name="Sexton A."/>
            <person name="Silva E."/>
            <person name="Sirven C."/>
            <person name="Soanes D.M."/>
            <person name="Talbot N.J."/>
            <person name="Templeton M."/>
            <person name="Yandava C."/>
            <person name="Yarden O."/>
            <person name="Zeng Q."/>
            <person name="Rollins J.A."/>
            <person name="Lebrun M.H."/>
            <person name="Dickman M."/>
        </authorList>
    </citation>
    <scope>NUCLEOTIDE SEQUENCE [LARGE SCALE GENOMIC DNA]</scope>
    <source>
        <strain evidence="3">T4</strain>
    </source>
</reference>
<evidence type="ECO:0000313" key="2">
    <source>
        <dbReference type="EMBL" id="CCD45401.1"/>
    </source>
</evidence>
<feature type="compositionally biased region" description="Basic and acidic residues" evidence="1">
    <location>
        <begin position="255"/>
        <end position="282"/>
    </location>
</feature>
<feature type="compositionally biased region" description="Basic and acidic residues" evidence="1">
    <location>
        <begin position="196"/>
        <end position="211"/>
    </location>
</feature>
<feature type="region of interest" description="Disordered" evidence="1">
    <location>
        <begin position="194"/>
        <end position="365"/>
    </location>
</feature>